<dbReference type="RefSeq" id="WP_146578914.1">
    <property type="nucleotide sequence ID" value="NZ_SJPM01000007.1"/>
</dbReference>
<dbReference type="Pfam" id="PF02441">
    <property type="entry name" value="Flavoprotein"/>
    <property type="match status" value="1"/>
</dbReference>
<evidence type="ECO:0000313" key="2">
    <source>
        <dbReference type="EMBL" id="TWT94962.1"/>
    </source>
</evidence>
<dbReference type="InterPro" id="IPR036551">
    <property type="entry name" value="Flavin_trans-like"/>
</dbReference>
<dbReference type="InterPro" id="IPR003382">
    <property type="entry name" value="Flavoprotein"/>
</dbReference>
<name>A0A5C6A4S3_9BACT</name>
<comment type="caution">
    <text evidence="2">The sequence shown here is derived from an EMBL/GenBank/DDBJ whole genome shotgun (WGS) entry which is preliminary data.</text>
</comment>
<dbReference type="PANTHER" id="PTHR14359">
    <property type="entry name" value="HOMO-OLIGOMERIC FLAVIN CONTAINING CYS DECARBOXYLASE FAMILY"/>
    <property type="match status" value="1"/>
</dbReference>
<gene>
    <name evidence="2" type="ORF">Pla100_35410</name>
</gene>
<dbReference type="GO" id="GO:0004633">
    <property type="term" value="F:phosphopantothenoylcysteine decarboxylase activity"/>
    <property type="evidence" value="ECO:0007669"/>
    <property type="project" value="TreeGrafter"/>
</dbReference>
<dbReference type="AlphaFoldDB" id="A0A5C6A4S3"/>
<sequence length="179" mass="18838">MSSSTTKIVLGIAGGIAAYKAADLCSKLAQAGFQVQVVMTDGAMEFIGQSTLAALSGRPVATRSFDPRFPLGAHIELVRDIAAFVVAPATASVLSSFAHGSADDLLGTMYLQNTAPVLLAPAMSYAMWHQPSVQRNVTTLINDGCQMIGPEKGWLSCRVQGVGRMSEPTKIIEAIRAIV</sequence>
<dbReference type="SUPFAM" id="SSF52507">
    <property type="entry name" value="Homo-oligomeric flavin-containing Cys decarboxylases, HFCD"/>
    <property type="match status" value="1"/>
</dbReference>
<reference evidence="2 3" key="1">
    <citation type="submission" date="2019-02" db="EMBL/GenBank/DDBJ databases">
        <title>Deep-cultivation of Planctomycetes and their phenomic and genomic characterization uncovers novel biology.</title>
        <authorList>
            <person name="Wiegand S."/>
            <person name="Jogler M."/>
            <person name="Boedeker C."/>
            <person name="Pinto D."/>
            <person name="Vollmers J."/>
            <person name="Rivas-Marin E."/>
            <person name="Kohn T."/>
            <person name="Peeters S.H."/>
            <person name="Heuer A."/>
            <person name="Rast P."/>
            <person name="Oberbeckmann S."/>
            <person name="Bunk B."/>
            <person name="Jeske O."/>
            <person name="Meyerdierks A."/>
            <person name="Storesund J.E."/>
            <person name="Kallscheuer N."/>
            <person name="Luecker S."/>
            <person name="Lage O.M."/>
            <person name="Pohl T."/>
            <person name="Merkel B.J."/>
            <person name="Hornburger P."/>
            <person name="Mueller R.-W."/>
            <person name="Bruemmer F."/>
            <person name="Labrenz M."/>
            <person name="Spormann A.M."/>
            <person name="Op Den Camp H."/>
            <person name="Overmann J."/>
            <person name="Amann R."/>
            <person name="Jetten M.S.M."/>
            <person name="Mascher T."/>
            <person name="Medema M.H."/>
            <person name="Devos D.P."/>
            <person name="Kaster A.-K."/>
            <person name="Ovreas L."/>
            <person name="Rohde M."/>
            <person name="Galperin M.Y."/>
            <person name="Jogler C."/>
        </authorList>
    </citation>
    <scope>NUCLEOTIDE SEQUENCE [LARGE SCALE GENOMIC DNA]</scope>
    <source>
        <strain evidence="2 3">Pla100</strain>
    </source>
</reference>
<dbReference type="Proteomes" id="UP000316213">
    <property type="component" value="Unassembled WGS sequence"/>
</dbReference>
<evidence type="ECO:0000313" key="3">
    <source>
        <dbReference type="Proteomes" id="UP000316213"/>
    </source>
</evidence>
<feature type="domain" description="Flavoprotein" evidence="1">
    <location>
        <begin position="7"/>
        <end position="176"/>
    </location>
</feature>
<proteinExistence type="predicted"/>
<dbReference type="OrthoDB" id="9802554at2"/>
<dbReference type="Gene3D" id="3.40.50.1950">
    <property type="entry name" value="Flavin prenyltransferase-like"/>
    <property type="match status" value="1"/>
</dbReference>
<evidence type="ECO:0000259" key="1">
    <source>
        <dbReference type="Pfam" id="PF02441"/>
    </source>
</evidence>
<dbReference type="GO" id="GO:0015937">
    <property type="term" value="P:coenzyme A biosynthetic process"/>
    <property type="evidence" value="ECO:0007669"/>
    <property type="project" value="TreeGrafter"/>
</dbReference>
<dbReference type="GO" id="GO:0010181">
    <property type="term" value="F:FMN binding"/>
    <property type="evidence" value="ECO:0007669"/>
    <property type="project" value="TreeGrafter"/>
</dbReference>
<keyword evidence="3" id="KW-1185">Reference proteome</keyword>
<dbReference type="GO" id="GO:0071513">
    <property type="term" value="C:phosphopantothenoylcysteine decarboxylase complex"/>
    <property type="evidence" value="ECO:0007669"/>
    <property type="project" value="TreeGrafter"/>
</dbReference>
<organism evidence="2 3">
    <name type="scientific">Neorhodopirellula pilleata</name>
    <dbReference type="NCBI Taxonomy" id="2714738"/>
    <lineage>
        <taxon>Bacteria</taxon>
        <taxon>Pseudomonadati</taxon>
        <taxon>Planctomycetota</taxon>
        <taxon>Planctomycetia</taxon>
        <taxon>Pirellulales</taxon>
        <taxon>Pirellulaceae</taxon>
        <taxon>Neorhodopirellula</taxon>
    </lineage>
</organism>
<dbReference type="PANTHER" id="PTHR14359:SF6">
    <property type="entry name" value="PHOSPHOPANTOTHENOYLCYSTEINE DECARBOXYLASE"/>
    <property type="match status" value="1"/>
</dbReference>
<protein>
    <submittedName>
        <fullName evidence="2">Phosphopantothenoylcysteine decarboxylase</fullName>
    </submittedName>
</protein>
<accession>A0A5C6A4S3</accession>
<dbReference type="EMBL" id="SJPM01000007">
    <property type="protein sequence ID" value="TWT94962.1"/>
    <property type="molecule type" value="Genomic_DNA"/>
</dbReference>